<dbReference type="GO" id="GO:0015627">
    <property type="term" value="C:type II protein secretion system complex"/>
    <property type="evidence" value="ECO:0007669"/>
    <property type="project" value="TreeGrafter"/>
</dbReference>
<feature type="transmembrane region" description="Helical" evidence="1">
    <location>
        <begin position="20"/>
        <end position="39"/>
    </location>
</feature>
<keyword evidence="1" id="KW-0472">Membrane</keyword>
<dbReference type="Gene3D" id="1.10.150.280">
    <property type="entry name" value="AF1531-like domain"/>
    <property type="match status" value="3"/>
</dbReference>
<dbReference type="KEGG" id="smiz:4412673_01781"/>
<dbReference type="PANTHER" id="PTHR21180:SF32">
    <property type="entry name" value="ENDONUCLEASE_EXONUCLEASE_PHOSPHATASE FAMILY DOMAIN-CONTAINING PROTEIN 1"/>
    <property type="match status" value="1"/>
</dbReference>
<organism evidence="2 3">
    <name type="scientific">Sphingobacterium mizutaii</name>
    <dbReference type="NCBI Taxonomy" id="1010"/>
    <lineage>
        <taxon>Bacteria</taxon>
        <taxon>Pseudomonadati</taxon>
        <taxon>Bacteroidota</taxon>
        <taxon>Sphingobacteriia</taxon>
        <taxon>Sphingobacteriales</taxon>
        <taxon>Sphingobacteriaceae</taxon>
        <taxon>Sphingobacterium</taxon>
    </lineage>
</organism>
<dbReference type="EMBL" id="LT906468">
    <property type="protein sequence ID" value="SNV49431.1"/>
    <property type="molecule type" value="Genomic_DNA"/>
</dbReference>
<keyword evidence="1" id="KW-0812">Transmembrane</keyword>
<gene>
    <name evidence="2" type="ORF">SAMEA4412673_01781</name>
</gene>
<dbReference type="InterPro" id="IPR010994">
    <property type="entry name" value="RuvA_2-like"/>
</dbReference>
<sequence>MRKLAEYFQLTQKEQRGMLFLICILFLLFLAHVFLPLFFPKKEIPIRIEHFPVTETADPDSKVKAYSANKPIYRGKPKVELFRFDPNTLDKEGWQRLGLSSKQAQVIINYRNKGGRFYKNEDLKKIYSLHEEKLQEILPYAEIAELEKSDFVAAKPNFERKEFAKKRNRVVEINSSDSLAFMELHGIGPAFSRRIVRFREALGGFVKVEQIAEVYGLPEETFQNILPYLSIDTSLVKRLEINHVNQSDLGKHPYVKYKRAQTIINYRKQHGAFKSMADLRKVLSLDEDFFRKIELYLDFR</sequence>
<reference evidence="2 3" key="1">
    <citation type="submission" date="2017-06" db="EMBL/GenBank/DDBJ databases">
        <authorList>
            <consortium name="Pathogen Informatics"/>
        </authorList>
    </citation>
    <scope>NUCLEOTIDE SEQUENCE [LARGE SCALE GENOMIC DNA]</scope>
    <source>
        <strain evidence="2 3">NCTC12149</strain>
    </source>
</reference>
<protein>
    <submittedName>
        <fullName evidence="2">ComEA protein</fullName>
    </submittedName>
</protein>
<dbReference type="AlphaFoldDB" id="A0AAJ4XB23"/>
<accession>A0AAJ4XB23</accession>
<dbReference type="Proteomes" id="UP000215355">
    <property type="component" value="Chromosome 1"/>
</dbReference>
<proteinExistence type="predicted"/>
<dbReference type="GO" id="GO:0015628">
    <property type="term" value="P:protein secretion by the type II secretion system"/>
    <property type="evidence" value="ECO:0007669"/>
    <property type="project" value="TreeGrafter"/>
</dbReference>
<dbReference type="PANTHER" id="PTHR21180">
    <property type="entry name" value="ENDONUCLEASE/EXONUCLEASE/PHOSPHATASE FAMILY DOMAIN-CONTAINING PROTEIN 1"/>
    <property type="match status" value="1"/>
</dbReference>
<evidence type="ECO:0000313" key="3">
    <source>
        <dbReference type="Proteomes" id="UP000215355"/>
    </source>
</evidence>
<name>A0AAJ4XB23_9SPHI</name>
<dbReference type="SUPFAM" id="SSF47781">
    <property type="entry name" value="RuvA domain 2-like"/>
    <property type="match status" value="3"/>
</dbReference>
<dbReference type="InterPro" id="IPR051675">
    <property type="entry name" value="Endo/Exo/Phosphatase_dom_1"/>
</dbReference>
<dbReference type="Pfam" id="PF12836">
    <property type="entry name" value="HHH_3"/>
    <property type="match status" value="3"/>
</dbReference>
<evidence type="ECO:0000256" key="1">
    <source>
        <dbReference type="SAM" id="Phobius"/>
    </source>
</evidence>
<evidence type="ECO:0000313" key="2">
    <source>
        <dbReference type="EMBL" id="SNV49431.1"/>
    </source>
</evidence>
<keyword evidence="1" id="KW-1133">Transmembrane helix</keyword>